<evidence type="ECO:0000313" key="8">
    <source>
        <dbReference type="Proteomes" id="UP001195624"/>
    </source>
</evidence>
<comment type="similarity">
    <text evidence="1">Belongs to the methyl-accepting chemotaxis (MCP) protein family.</text>
</comment>
<dbReference type="Gene3D" id="1.10.287.950">
    <property type="entry name" value="Methyl-accepting chemotaxis protein"/>
    <property type="match status" value="1"/>
</dbReference>
<feature type="domain" description="HBM" evidence="6">
    <location>
        <begin position="45"/>
        <end position="281"/>
    </location>
</feature>
<dbReference type="PROSITE" id="PS50111">
    <property type="entry name" value="CHEMOTAXIS_TRANSDUC_2"/>
    <property type="match status" value="1"/>
</dbReference>
<reference evidence="7 8" key="1">
    <citation type="submission" date="2021-03" db="EMBL/GenBank/DDBJ databases">
        <authorList>
            <person name="D'Agostino P."/>
            <person name="Huntemann M."/>
            <person name="Clum A."/>
            <person name="Spunde A."/>
            <person name="Palaniappan K."/>
            <person name="Ritter S."/>
            <person name="Mikhailova N."/>
            <person name="Chen I.-M."/>
            <person name="Stamatis D."/>
            <person name="Reddy T."/>
            <person name="O'Malley R."/>
            <person name="Daum C."/>
            <person name="Shapiro N."/>
            <person name="Ivanova N."/>
            <person name="Kyrpides N."/>
            <person name="Woyke T."/>
        </authorList>
    </citation>
    <scope>NUCLEOTIDE SEQUENCE [LARGE SCALE GENOMIC DNA]</scope>
    <source>
        <strain evidence="7 8">WS4403</strain>
    </source>
</reference>
<name>A0ABS4PA03_9GAMM</name>
<keyword evidence="3" id="KW-1133">Transmembrane helix</keyword>
<dbReference type="PROSITE" id="PS50885">
    <property type="entry name" value="HAMP"/>
    <property type="match status" value="1"/>
</dbReference>
<evidence type="ECO:0000259" key="5">
    <source>
        <dbReference type="PROSITE" id="PS50885"/>
    </source>
</evidence>
<dbReference type="InterPro" id="IPR051310">
    <property type="entry name" value="MCP_chemotaxis"/>
</dbReference>
<dbReference type="EMBL" id="JAGGMQ010000001">
    <property type="protein sequence ID" value="MBP2168941.1"/>
    <property type="molecule type" value="Genomic_DNA"/>
</dbReference>
<gene>
    <name evidence="7" type="ORF">J2125_002133</name>
</gene>
<dbReference type="CDD" id="cd11386">
    <property type="entry name" value="MCP_signal"/>
    <property type="match status" value="1"/>
</dbReference>
<organism evidence="7 8">
    <name type="scientific">Winslowiella toletana</name>
    <dbReference type="NCBI Taxonomy" id="92490"/>
    <lineage>
        <taxon>Bacteria</taxon>
        <taxon>Pseudomonadati</taxon>
        <taxon>Pseudomonadota</taxon>
        <taxon>Gammaproteobacteria</taxon>
        <taxon>Enterobacterales</taxon>
        <taxon>Erwiniaceae</taxon>
        <taxon>Winslowiella</taxon>
    </lineage>
</organism>
<evidence type="ECO:0000256" key="2">
    <source>
        <dbReference type="PROSITE-ProRule" id="PRU00284"/>
    </source>
</evidence>
<evidence type="ECO:0000259" key="4">
    <source>
        <dbReference type="PROSITE" id="PS50111"/>
    </source>
</evidence>
<dbReference type="InterPro" id="IPR032255">
    <property type="entry name" value="HBM"/>
</dbReference>
<dbReference type="Proteomes" id="UP001195624">
    <property type="component" value="Unassembled WGS sequence"/>
</dbReference>
<feature type="domain" description="Methyl-accepting transducer" evidence="4">
    <location>
        <begin position="365"/>
        <end position="594"/>
    </location>
</feature>
<dbReference type="SMART" id="SM01358">
    <property type="entry name" value="HBM"/>
    <property type="match status" value="1"/>
</dbReference>
<keyword evidence="7" id="KW-0675">Receptor</keyword>
<reference evidence="8" key="2">
    <citation type="submission" date="2023-07" db="EMBL/GenBank/DDBJ databases">
        <title>Genome mining of underrepresented organisms for secondary metabolites.</title>
        <authorList>
            <person name="D'Agostino P.M."/>
        </authorList>
    </citation>
    <scope>NUCLEOTIDE SEQUENCE [LARGE SCALE GENOMIC DNA]</scope>
    <source>
        <strain evidence="8">WS4403</strain>
    </source>
</reference>
<keyword evidence="3" id="KW-0472">Membrane</keyword>
<dbReference type="RefSeq" id="WP_017799733.1">
    <property type="nucleotide sequence ID" value="NZ_JAGGMQ010000001.1"/>
</dbReference>
<protein>
    <submittedName>
        <fullName evidence="7">Methyl-accepting chemotaxis protein-2 (Aspartate sensor receptor)</fullName>
    </submittedName>
</protein>
<dbReference type="SMART" id="SM00283">
    <property type="entry name" value="MA"/>
    <property type="match status" value="1"/>
</dbReference>
<dbReference type="CDD" id="cd06225">
    <property type="entry name" value="HAMP"/>
    <property type="match status" value="1"/>
</dbReference>
<comment type="caution">
    <text evidence="7">The sequence shown here is derived from an EMBL/GenBank/DDBJ whole genome shotgun (WGS) entry which is preliminary data.</text>
</comment>
<keyword evidence="8" id="KW-1185">Reference proteome</keyword>
<dbReference type="InterPro" id="IPR003660">
    <property type="entry name" value="HAMP_dom"/>
</dbReference>
<evidence type="ECO:0000256" key="3">
    <source>
        <dbReference type="SAM" id="Phobius"/>
    </source>
</evidence>
<dbReference type="Pfam" id="PF16591">
    <property type="entry name" value="HBM"/>
    <property type="match status" value="1"/>
</dbReference>
<evidence type="ECO:0000256" key="1">
    <source>
        <dbReference type="ARBA" id="ARBA00029447"/>
    </source>
</evidence>
<dbReference type="SMART" id="SM00304">
    <property type="entry name" value="HAMP"/>
    <property type="match status" value="1"/>
</dbReference>
<evidence type="ECO:0000259" key="6">
    <source>
        <dbReference type="PROSITE" id="PS51753"/>
    </source>
</evidence>
<dbReference type="InterPro" id="IPR004089">
    <property type="entry name" value="MCPsignal_dom"/>
</dbReference>
<dbReference type="PANTHER" id="PTHR43531">
    <property type="entry name" value="PROTEIN ICFG"/>
    <property type="match status" value="1"/>
</dbReference>
<keyword evidence="3" id="KW-0812">Transmembrane</keyword>
<dbReference type="PANTHER" id="PTHR43531:SF5">
    <property type="entry name" value="METHYL-ACCEPTING CHEMOTAXIS PROTEIN III"/>
    <property type="match status" value="1"/>
</dbReference>
<keyword evidence="2" id="KW-0807">Transducer</keyword>
<feature type="domain" description="HAMP" evidence="5">
    <location>
        <begin position="308"/>
        <end position="360"/>
    </location>
</feature>
<dbReference type="Pfam" id="PF00672">
    <property type="entry name" value="HAMP"/>
    <property type="match status" value="1"/>
</dbReference>
<dbReference type="PROSITE" id="PS51753">
    <property type="entry name" value="HBM"/>
    <property type="match status" value="1"/>
</dbReference>
<sequence length="646" mass="69228">MVNAFARGIENLRVGKKLSVGFGLVLALAVLVAATGINKFRDVKDRADKVDYSHAISSRINEALDSQTNYQLNYRDKDIANSQAKIADALVLFQQMFTQLYWNGPTRDWLNTFPGMVKEYQQAQANYVNAVNTRNDIKGSWNLSASEQAFLALKEELGPTADLQMQVMMLKLDLALLDVHYAVRGVVAGPSDKTAAQLSASADSAVATLDIFASLVTPAQEQTLQPLRERLLSYKASVLSYVPAFQQQHQAAAVMVAKAKEMNDMVEKLVQRELNLTQESVHSAILMIVIISLTALVVGIAIAFAITRQITRPLRETLGATERIAQGDLSAVVHTTRRDELGLLMSAVGRMSDNLRNMIGEIRSGVGQVSHAAAEISAGNTDLSSRTEQQAAAVEQTAASMEQLSSTVKQNADNAHHASKLAAEASTTAQNGGKQVKAVVETMQQISDSSKRIGDITTVINSIAFQTNILALNAAVEAARAGEQGRGFAVVASEVRNLAQRSAQAAKEIEGLIAESVQRVNSGAKLVENTGVTMQDIVQSVTNVRDIMGEIASASDEQSRGINQISTAVVEMDNTTQQNAALVEQSAAAASSLEEQAKVLSQAVSVFRFAASAGALPQTAVVAALPIARRVPLPGIARDDSNWETF</sequence>
<evidence type="ECO:0000313" key="7">
    <source>
        <dbReference type="EMBL" id="MBP2168941.1"/>
    </source>
</evidence>
<dbReference type="SUPFAM" id="SSF58104">
    <property type="entry name" value="Methyl-accepting chemotaxis protein (MCP) signaling domain"/>
    <property type="match status" value="1"/>
</dbReference>
<accession>A0ABS4PA03</accession>
<dbReference type="Pfam" id="PF00015">
    <property type="entry name" value="MCPsignal"/>
    <property type="match status" value="1"/>
</dbReference>
<feature type="transmembrane region" description="Helical" evidence="3">
    <location>
        <begin position="284"/>
        <end position="306"/>
    </location>
</feature>
<proteinExistence type="inferred from homology"/>